<proteinExistence type="predicted"/>
<name>G0EW64_CUPNN</name>
<keyword evidence="1" id="KW-0808">Transferase</keyword>
<gene>
    <name evidence="1" type="primary">pgk</name>
    <name evidence="1" type="ordered locus">CNE_1c05920</name>
</gene>
<dbReference type="AlphaFoldDB" id="G0EW64"/>
<evidence type="ECO:0000313" key="1">
    <source>
        <dbReference type="EMBL" id="AEI75957.1"/>
    </source>
</evidence>
<dbReference type="EMBL" id="CP002877">
    <property type="protein sequence ID" value="AEI75957.1"/>
    <property type="molecule type" value="Genomic_DNA"/>
</dbReference>
<dbReference type="KEGG" id="cnc:CNE_1c05920"/>
<evidence type="ECO:0000313" key="2">
    <source>
        <dbReference type="Proteomes" id="UP000006798"/>
    </source>
</evidence>
<keyword evidence="1" id="KW-0418">Kinase</keyword>
<dbReference type="GO" id="GO:0004618">
    <property type="term" value="F:phosphoglycerate kinase activity"/>
    <property type="evidence" value="ECO:0007669"/>
    <property type="project" value="UniProtKB-EC"/>
</dbReference>
<dbReference type="Proteomes" id="UP000006798">
    <property type="component" value="Chromosome 1"/>
</dbReference>
<organism evidence="1 2">
    <name type="scientific">Cupriavidus necator (strain ATCC 43291 / DSM 13513 / CCUG 52238 / LMG 8453 / N-1)</name>
    <name type="common">Ralstonia eutropha</name>
    <dbReference type="NCBI Taxonomy" id="1042878"/>
    <lineage>
        <taxon>Bacteria</taxon>
        <taxon>Pseudomonadati</taxon>
        <taxon>Pseudomonadota</taxon>
        <taxon>Betaproteobacteria</taxon>
        <taxon>Burkholderiales</taxon>
        <taxon>Burkholderiaceae</taxon>
        <taxon>Cupriavidus</taxon>
    </lineage>
</organism>
<accession>G0EW64</accession>
<sequence length="76" mass="8285">MGNQVGKTQDRGHGDGWREISLEFGETGILPDRGQRFADSGPLRTCDMALASHSVQPHRELVTYFPTKEGSAPCPS</sequence>
<dbReference type="HOGENOM" id="CLU_2648403_0_0_4"/>
<protein>
    <submittedName>
        <fullName evidence="1">Phosphoglycerate kinase 1</fullName>
        <ecNumber evidence="1">2.7.2.3</ecNumber>
    </submittedName>
</protein>
<dbReference type="EC" id="2.7.2.3" evidence="1"/>
<reference evidence="1 2" key="1">
    <citation type="journal article" date="2011" name="J. Bacteriol.">
        <title>Complete genome sequence of the type strain Cupriavidus necator N-1.</title>
        <authorList>
            <person name="Poehlein A."/>
            <person name="Kusian B."/>
            <person name="Friedrich B."/>
            <person name="Daniel R."/>
            <person name="Bowien B."/>
        </authorList>
    </citation>
    <scope>NUCLEOTIDE SEQUENCE [LARGE SCALE GENOMIC DNA]</scope>
    <source>
        <strain evidence="2">ATCC 43291 / DSM 13513 / CCUG 52238 / LMG 8453 / N-1</strain>
    </source>
</reference>